<reference evidence="4" key="1">
    <citation type="submission" date="2016-06" db="UniProtKB">
        <authorList>
            <consortium name="WormBaseParasite"/>
        </authorList>
    </citation>
    <scope>IDENTIFICATION</scope>
</reference>
<evidence type="ECO:0000313" key="3">
    <source>
        <dbReference type="Proteomes" id="UP000272942"/>
    </source>
</evidence>
<feature type="transmembrane region" description="Helical" evidence="1">
    <location>
        <begin position="195"/>
        <end position="215"/>
    </location>
</feature>
<dbReference type="WBParaSite" id="ECPE_0000645101-mRNA-1">
    <property type="protein sequence ID" value="ECPE_0000645101-mRNA-1"/>
    <property type="gene ID" value="ECPE_0000645101"/>
</dbReference>
<dbReference type="EMBL" id="UZAN01043442">
    <property type="protein sequence ID" value="VDP78375.1"/>
    <property type="molecule type" value="Genomic_DNA"/>
</dbReference>
<keyword evidence="3" id="KW-1185">Reference proteome</keyword>
<evidence type="ECO:0000313" key="2">
    <source>
        <dbReference type="EMBL" id="VDP78375.1"/>
    </source>
</evidence>
<organism evidence="4">
    <name type="scientific">Echinostoma caproni</name>
    <dbReference type="NCBI Taxonomy" id="27848"/>
    <lineage>
        <taxon>Eukaryota</taxon>
        <taxon>Metazoa</taxon>
        <taxon>Spiralia</taxon>
        <taxon>Lophotrochozoa</taxon>
        <taxon>Platyhelminthes</taxon>
        <taxon>Trematoda</taxon>
        <taxon>Digenea</taxon>
        <taxon>Plagiorchiida</taxon>
        <taxon>Echinostomata</taxon>
        <taxon>Echinostomatoidea</taxon>
        <taxon>Echinostomatidae</taxon>
        <taxon>Echinostoma</taxon>
    </lineage>
</organism>
<keyword evidence="1" id="KW-0812">Transmembrane</keyword>
<name>A0A183AHK3_9TREM</name>
<feature type="transmembrane region" description="Helical" evidence="1">
    <location>
        <begin position="221"/>
        <end position="244"/>
    </location>
</feature>
<keyword evidence="1" id="KW-0472">Membrane</keyword>
<dbReference type="Proteomes" id="UP000272942">
    <property type="component" value="Unassembled WGS sequence"/>
</dbReference>
<dbReference type="AlphaFoldDB" id="A0A183AHK3"/>
<proteinExistence type="predicted"/>
<gene>
    <name evidence="2" type="ORF">ECPE_LOCUS6438</name>
</gene>
<dbReference type="OrthoDB" id="6274516at2759"/>
<evidence type="ECO:0000256" key="1">
    <source>
        <dbReference type="SAM" id="Phobius"/>
    </source>
</evidence>
<keyword evidence="1" id="KW-1133">Transmembrane helix</keyword>
<protein>
    <submittedName>
        <fullName evidence="4">Transmembrane protein</fullName>
    </submittedName>
</protein>
<sequence length="248" mass="27222">MPISTSSGISMALEYVAHGIVDLIGCRQVSAAAFIRLLCSPNYCGYGPRILKITLGTPERPTTVLQSWYDSKIKGPLKLSLTPMHNPGLKNHQGTFSGQIILECEILDKKRTFCIDVSNVIAERLLRANVDLPLHRLGGKLQMDEMSDRHKATQIGEKNESEQAELRKKIEQLSCALNIISPYTAFIGVDPVKGVFKPVVLIIILSLHIHLLSFIAQSLAYAAFGMSCDVVGTLIICVFDLSFIPSAK</sequence>
<reference evidence="2 3" key="2">
    <citation type="submission" date="2018-11" db="EMBL/GenBank/DDBJ databases">
        <authorList>
            <consortium name="Pathogen Informatics"/>
        </authorList>
    </citation>
    <scope>NUCLEOTIDE SEQUENCE [LARGE SCALE GENOMIC DNA]</scope>
    <source>
        <strain evidence="2 3">Egypt</strain>
    </source>
</reference>
<evidence type="ECO:0000313" key="4">
    <source>
        <dbReference type="WBParaSite" id="ECPE_0000645101-mRNA-1"/>
    </source>
</evidence>
<accession>A0A183AHK3</accession>